<keyword evidence="1" id="KW-1133">Transmembrane helix</keyword>
<dbReference type="Proteomes" id="UP000315201">
    <property type="component" value="Chromosome"/>
</dbReference>
<keyword evidence="1" id="KW-0812">Transmembrane</keyword>
<dbReference type="EMBL" id="CP040825">
    <property type="protein sequence ID" value="QCZ36560.1"/>
    <property type="molecule type" value="Genomic_DNA"/>
</dbReference>
<dbReference type="RefSeq" id="WP_139592043.1">
    <property type="nucleotide sequence ID" value="NZ_CP040825.1"/>
</dbReference>
<feature type="transmembrane region" description="Helical" evidence="1">
    <location>
        <begin position="82"/>
        <end position="107"/>
    </location>
</feature>
<dbReference type="AlphaFoldDB" id="A0A4Y6I7H1"/>
<evidence type="ECO:0000256" key="1">
    <source>
        <dbReference type="SAM" id="Phobius"/>
    </source>
</evidence>
<evidence type="ECO:0000313" key="3">
    <source>
        <dbReference type="EMBL" id="QDF64858.1"/>
    </source>
</evidence>
<keyword evidence="1" id="KW-0472">Membrane</keyword>
<dbReference type="Proteomes" id="UP000305457">
    <property type="component" value="Chromosome"/>
</dbReference>
<sequence length="109" mass="13065">MKSDNLNYGFYRSFFIREIDNEIEKLQLKATNKLFKKNTKQYLNQLIKLKSELQKNKIKDSNLSANKLVYNKLKRNFYLRKAIWSLLCVFFIAIIVGISIALIVFFYKR</sequence>
<reference evidence="3 5" key="1">
    <citation type="submission" date="2019-06" db="EMBL/GenBank/DDBJ databases">
        <title>Mycoplasma nasistruthionis sp. nov. str Ms03.</title>
        <authorList>
            <person name="Botes A."/>
        </authorList>
    </citation>
    <scope>NUCLEOTIDE SEQUENCE [LARGE SCALE GENOMIC DNA]</scope>
    <source>
        <strain evidence="3 5">Ms03</strain>
    </source>
</reference>
<keyword evidence="5" id="KW-1185">Reference proteome</keyword>
<protein>
    <submittedName>
        <fullName evidence="3">Uncharacterized protein</fullName>
    </submittedName>
</protein>
<reference evidence="2 4" key="2">
    <citation type="submission" date="2019-06" db="EMBL/GenBank/DDBJ databases">
        <title>Mycoplasma sp. 2F1A isolated from ostrich.</title>
        <authorList>
            <person name="Spergser J."/>
        </authorList>
    </citation>
    <scope>NUCLEOTIDE SEQUENCE [LARGE SCALE GENOMIC DNA]</scope>
    <source>
        <strain evidence="2 4">2F1A</strain>
    </source>
</reference>
<evidence type="ECO:0000313" key="4">
    <source>
        <dbReference type="Proteomes" id="UP000305457"/>
    </source>
</evidence>
<evidence type="ECO:0000313" key="2">
    <source>
        <dbReference type="EMBL" id="QCZ36560.1"/>
    </source>
</evidence>
<organism evidence="3 5">
    <name type="scientific">Mycoplasma nasistruthionis</name>
    <dbReference type="NCBI Taxonomy" id="353852"/>
    <lineage>
        <taxon>Bacteria</taxon>
        <taxon>Bacillati</taxon>
        <taxon>Mycoplasmatota</taxon>
        <taxon>Mollicutes</taxon>
        <taxon>Mycoplasmataceae</taxon>
        <taxon>Mycoplasma</taxon>
    </lineage>
</organism>
<dbReference type="KEGG" id="mnh:FG904_00815"/>
<accession>A0A5B7XVJ3</accession>
<gene>
    <name evidence="2" type="ORF">FG904_00815</name>
    <name evidence="3" type="ORF">FIV53_00830</name>
</gene>
<dbReference type="EMBL" id="CP041147">
    <property type="protein sequence ID" value="QDF64858.1"/>
    <property type="molecule type" value="Genomic_DNA"/>
</dbReference>
<accession>A0A4Y6I7H1</accession>
<evidence type="ECO:0000313" key="5">
    <source>
        <dbReference type="Proteomes" id="UP000315201"/>
    </source>
</evidence>
<name>A0A4Y6I7H1_9MOLU</name>
<proteinExistence type="predicted"/>